<evidence type="ECO:0000313" key="3">
    <source>
        <dbReference type="WBParaSite" id="jg21652"/>
    </source>
</evidence>
<evidence type="ECO:0000313" key="2">
    <source>
        <dbReference type="Proteomes" id="UP000887574"/>
    </source>
</evidence>
<name>A0A915DP52_9BILA</name>
<keyword evidence="2" id="KW-1185">Reference proteome</keyword>
<evidence type="ECO:0000259" key="1">
    <source>
        <dbReference type="Pfam" id="PF01683"/>
    </source>
</evidence>
<proteinExistence type="predicted"/>
<accession>A0A915DP52</accession>
<dbReference type="AlphaFoldDB" id="A0A915DP52"/>
<protein>
    <submittedName>
        <fullName evidence="3">EB domain-containing protein</fullName>
    </submittedName>
</protein>
<dbReference type="PANTHER" id="PTHR46339:SF7">
    <property type="entry name" value="BPTI_KUNITZ INHIBITOR DOMAIN-CONTAINING PROTEIN"/>
    <property type="match status" value="1"/>
</dbReference>
<feature type="domain" description="EB" evidence="1">
    <location>
        <begin position="162"/>
        <end position="213"/>
    </location>
</feature>
<dbReference type="Proteomes" id="UP000887574">
    <property type="component" value="Unplaced"/>
</dbReference>
<dbReference type="InterPro" id="IPR006150">
    <property type="entry name" value="Cys_repeat_1"/>
</dbReference>
<dbReference type="InterPro" id="IPR053014">
    <property type="entry name" value="Cuticle_assoc_divergent"/>
</dbReference>
<organism evidence="2 3">
    <name type="scientific">Ditylenchus dipsaci</name>
    <dbReference type="NCBI Taxonomy" id="166011"/>
    <lineage>
        <taxon>Eukaryota</taxon>
        <taxon>Metazoa</taxon>
        <taxon>Ecdysozoa</taxon>
        <taxon>Nematoda</taxon>
        <taxon>Chromadorea</taxon>
        <taxon>Rhabditida</taxon>
        <taxon>Tylenchina</taxon>
        <taxon>Tylenchomorpha</taxon>
        <taxon>Sphaerularioidea</taxon>
        <taxon>Anguinidae</taxon>
        <taxon>Anguininae</taxon>
        <taxon>Ditylenchus</taxon>
    </lineage>
</organism>
<dbReference type="SMART" id="SM00289">
    <property type="entry name" value="WR1"/>
    <property type="match status" value="4"/>
</dbReference>
<dbReference type="WBParaSite" id="jg21652">
    <property type="protein sequence ID" value="jg21652"/>
    <property type="gene ID" value="jg21652"/>
</dbReference>
<dbReference type="Pfam" id="PF01683">
    <property type="entry name" value="EB"/>
    <property type="match status" value="2"/>
</dbReference>
<sequence>MPRSCTVGDVISVSVPDGCPPNEYVFMKDNQIATCDPFNPPNAPCPAAYSCQWSLSNQRYQCCGATSISTPKAIKSKLAAMGCPNSQVAFRDPQTNSPKICTAAAQNCPLGYFCQFSTSNSQFQCCGMDGGCPNDQHMSSGFSCQRTLSGQQICCTTGSSLCAENQVNVEGICLNKMHVGEPCINDAQCPQLGSCDEGKCACEEGHHEQDDKCVKGCEKGEVNVADECLKRVHISESCEDNVQCQGGSSCEDGPPELEHSVEAIEVRIVPSSRRGNSTTNSSNHFCPVRGNIPIWNQPLINSEDICCGKAGKHKSGESTVSPSQEVAEYGGTGTTSSPEIVCEKGIPYMVNGQPTTCTATVCPPIIDVSSLNCPEITTAAPRTTPVRLVF</sequence>
<dbReference type="InterPro" id="IPR028150">
    <property type="entry name" value="Lustrin_cystein"/>
</dbReference>
<dbReference type="PANTHER" id="PTHR46339">
    <property type="entry name" value="PROTEIN CBG15282-RELATED"/>
    <property type="match status" value="1"/>
</dbReference>
<dbReference type="InterPro" id="IPR006149">
    <property type="entry name" value="EB_dom"/>
</dbReference>
<reference evidence="3" key="1">
    <citation type="submission" date="2022-11" db="UniProtKB">
        <authorList>
            <consortium name="WormBaseParasite"/>
        </authorList>
    </citation>
    <scope>IDENTIFICATION</scope>
</reference>
<dbReference type="Pfam" id="PF14625">
    <property type="entry name" value="Lustrin_cystein"/>
    <property type="match status" value="2"/>
</dbReference>
<feature type="domain" description="EB" evidence="1">
    <location>
        <begin position="217"/>
        <end position="253"/>
    </location>
</feature>